<dbReference type="Proteomes" id="UP000478867">
    <property type="component" value="Unassembled WGS sequence"/>
</dbReference>
<reference evidence="17" key="9">
    <citation type="submission" date="2019-04" db="EMBL/GenBank/DDBJ databases">
        <title>Whole-genome sequencing of local methicillin-resistant S. aureus strain Lr2.</title>
        <authorList>
            <person name="Ullah N."/>
            <person name="Ali A."/>
        </authorList>
    </citation>
    <scope>NUCLEOTIDE SEQUENCE [LARGE SCALE GENOMIC DNA]</scope>
    <source>
        <strain evidence="17">Lr2</strain>
    </source>
</reference>
<dbReference type="EMBL" id="JAAJIY010000009">
    <property type="protein sequence ID" value="NGK20736.1"/>
    <property type="molecule type" value="Genomic_DNA"/>
</dbReference>
<reference evidence="6" key="3">
    <citation type="submission" date="2015-06" db="EMBL/GenBank/DDBJ databases">
        <authorList>
            <person name="Diene S.M."/>
            <person name="Von Dach E."/>
            <person name="Fankhauser C."/>
            <person name="Schrenzel J."/>
            <person name="Harbarth S."/>
            <person name="Francois P."/>
        </authorList>
    </citation>
    <scope>NUCLEOTIDE SEQUENCE</scope>
    <source>
        <strain evidence="6">MRSA_S26</strain>
    </source>
</reference>
<reference evidence="2 22" key="6">
    <citation type="submission" date="2017-09" db="EMBL/GenBank/DDBJ databases">
        <title>A single nucleotide polymorphism in the Staphylococcus aureus virulence regulator SaeR abolishes pathogenesis.</title>
        <authorList>
            <person name="Copin R.J."/>
            <person name="Sause W."/>
            <person name="Shopsin B."/>
            <person name="Torres V.J."/>
        </authorList>
    </citation>
    <scope>NUCLEOTIDE SEQUENCE [LARGE SCALE GENOMIC DNA]</scope>
    <source>
        <strain evidence="22">Newman</strain>
        <strain evidence="2">Newman_D2C</strain>
    </source>
</reference>
<evidence type="ECO:0000313" key="31">
    <source>
        <dbReference type="Proteomes" id="UP000502818"/>
    </source>
</evidence>
<dbReference type="EMBL" id="JAANDN010000087">
    <property type="protein sequence ID" value="NUY68865.1"/>
    <property type="molecule type" value="Genomic_DNA"/>
</dbReference>
<evidence type="ECO:0000313" key="2">
    <source>
        <dbReference type="EMBL" id="ATC71407.1"/>
    </source>
</evidence>
<dbReference type="Proteomes" id="UP000217245">
    <property type="component" value="Chromosome"/>
</dbReference>
<reference evidence="6" key="4">
    <citation type="journal article" date="2016" name="J. Infect. Dis.">
        <title>Comparative Genomics of Community-Associated Methicillin-Resistant Staphylococcus aureus Shows the Emergence of Clone ST8-USA300 in Geneva, Switzerland.</title>
        <authorList>
            <person name="Von Dach E."/>
            <person name="Diene S.M."/>
            <person name="Fankhauser C."/>
            <person name="Schrenzel J."/>
            <person name="Harbarth S."/>
            <person name="Francois P."/>
        </authorList>
    </citation>
    <scope>NUCLEOTIDE SEQUENCE</scope>
    <source>
        <strain evidence="6">MRSA_S26</strain>
    </source>
</reference>
<evidence type="ECO:0000313" key="9">
    <source>
        <dbReference type="EMBL" id="MVI56637.1"/>
    </source>
</evidence>
<evidence type="ECO:0000313" key="4">
    <source>
        <dbReference type="EMBL" id="KMR36553.1"/>
    </source>
</evidence>
<dbReference type="AlphaFoldDB" id="A0A0D1JK72"/>
<dbReference type="Proteomes" id="UP000478431">
    <property type="component" value="Unassembled WGS sequence"/>
</dbReference>
<dbReference type="EMBL" id="WFHO01000011">
    <property type="protein sequence ID" value="MUG52391.1"/>
    <property type="molecule type" value="Genomic_DNA"/>
</dbReference>
<organism evidence="4">
    <name type="scientific">Staphylococcus aureus</name>
    <dbReference type="NCBI Taxonomy" id="1280"/>
    <lineage>
        <taxon>Bacteria</taxon>
        <taxon>Bacillati</taxon>
        <taxon>Bacillota</taxon>
        <taxon>Bacilli</taxon>
        <taxon>Bacillales</taxon>
        <taxon>Staphylococcaceae</taxon>
        <taxon>Staphylococcus</taxon>
    </lineage>
</organism>
<evidence type="ECO:0000313" key="26">
    <source>
        <dbReference type="Proteomes" id="UP000463077"/>
    </source>
</evidence>
<evidence type="ECO:0000313" key="29">
    <source>
        <dbReference type="Proteomes" id="UP000478431"/>
    </source>
</evidence>
<dbReference type="Proteomes" id="UP000451682">
    <property type="component" value="Unassembled WGS sequence"/>
</dbReference>
<dbReference type="Proteomes" id="UP000434412">
    <property type="component" value="Unassembled WGS sequence"/>
</dbReference>
<evidence type="ECO:0000313" key="30">
    <source>
        <dbReference type="Proteomes" id="UP000478867"/>
    </source>
</evidence>
<evidence type="ECO:0000313" key="27">
    <source>
        <dbReference type="Proteomes" id="UP000471199"/>
    </source>
</evidence>
<dbReference type="Proteomes" id="UP000471199">
    <property type="component" value="Unassembled WGS sequence"/>
</dbReference>
<dbReference type="EMBL" id="JXIG01000629">
    <property type="protein sequence ID" value="KIT95829.1"/>
    <property type="molecule type" value="Genomic_DNA"/>
</dbReference>
<evidence type="ECO:0000313" key="7">
    <source>
        <dbReference type="EMBL" id="MBX8594136.1"/>
    </source>
</evidence>
<evidence type="ECO:0000313" key="3">
    <source>
        <dbReference type="EMBL" id="KIT95829.1"/>
    </source>
</evidence>
<evidence type="ECO:0000313" key="32">
    <source>
        <dbReference type="Proteomes" id="UP000561555"/>
    </source>
</evidence>
<keyword evidence="1" id="KW-0472">Membrane</keyword>
<dbReference type="Proteomes" id="UP000463077">
    <property type="component" value="Unassembled WGS sequence"/>
</dbReference>
<dbReference type="EMBL" id="QNXF01000002">
    <property type="protein sequence ID" value="TXL46739.1"/>
    <property type="molecule type" value="Genomic_DNA"/>
</dbReference>
<dbReference type="EMBL" id="LFVP01000002">
    <property type="protein sequence ID" value="KSA80674.1"/>
    <property type="molecule type" value="Genomic_DNA"/>
</dbReference>
<evidence type="ECO:0000313" key="15">
    <source>
        <dbReference type="EMBL" id="NUY68865.1"/>
    </source>
</evidence>
<evidence type="ECO:0000313" key="22">
    <source>
        <dbReference type="Proteomes" id="UP000217245"/>
    </source>
</evidence>
<dbReference type="KEGG" id="sams:NI36_06410"/>
<reference evidence="15 32" key="11">
    <citation type="journal article" date="2020" name="J. Antimicrob. Chemother.">
        <title>Detection of heterogeneous vancomycin intermediate resistance in MRSA isolates from Latin America.</title>
        <authorList>
            <person name="Castro B.E."/>
            <person name="Berrio M."/>
            <person name="Vargas M.L."/>
            <person name="Carvajal L.P."/>
            <person name="Millan L.V."/>
            <person name="Rios R."/>
            <person name="Hernandez A.K."/>
            <person name="Rincon S."/>
            <person name="Cubides P."/>
            <person name="Forero E."/>
            <person name="Dinh A."/>
            <person name="Seas C."/>
            <person name="Munita J.M."/>
            <person name="Arias C.A."/>
            <person name="Reyes J."/>
            <person name="Diaz L."/>
        </authorList>
    </citation>
    <scope>NUCLEOTIDE SEQUENCE [LARGE SCALE GENOMIC DNA]</scope>
    <source>
        <strain evidence="15 32">UP89</strain>
    </source>
</reference>
<accession>A0A0D1JK72</accession>
<feature type="transmembrane region" description="Helical" evidence="1">
    <location>
        <begin position="16"/>
        <end position="35"/>
    </location>
</feature>
<sequence>MKMTIKVRKTNKKEKIEFLIGTFIIILVILGFKIMK</sequence>
<evidence type="ECO:0000313" key="28">
    <source>
        <dbReference type="Proteomes" id="UP000473113"/>
    </source>
</evidence>
<dbReference type="EMBL" id="JAIGOF010000005">
    <property type="protein sequence ID" value="MBX8594136.1"/>
    <property type="molecule type" value="Genomic_DNA"/>
</dbReference>
<dbReference type="EMBL" id="CP023391">
    <property type="protein sequence ID" value="ATC71407.1"/>
    <property type="molecule type" value="Genomic_DNA"/>
</dbReference>
<dbReference type="Proteomes" id="UP000197894">
    <property type="component" value="Unassembled WGS sequence"/>
</dbReference>
<dbReference type="Proteomes" id="UP000473113">
    <property type="component" value="Unassembled WGS sequence"/>
</dbReference>
<dbReference type="Proteomes" id="UP000561555">
    <property type="component" value="Unassembled WGS sequence"/>
</dbReference>
<keyword evidence="1" id="KW-1133">Transmembrane helix</keyword>
<evidence type="ECO:0000313" key="24">
    <source>
        <dbReference type="Proteomes" id="UP000434412"/>
    </source>
</evidence>
<evidence type="ECO:0000313" key="11">
    <source>
        <dbReference type="EMBL" id="MVL45363.1"/>
    </source>
</evidence>
<dbReference type="EMBL" id="LALJ01000013">
    <property type="protein sequence ID" value="KMR36553.1"/>
    <property type="molecule type" value="Genomic_DNA"/>
</dbReference>
<reference evidence="13 29" key="13">
    <citation type="submission" date="2020-02" db="EMBL/GenBank/DDBJ databases">
        <title>Novel Insights Into The Classification of Staphylococcal Beta-Lactamases In Relation To The Cefazolin Inoculum Effect.</title>
        <authorList>
            <person name="Carvajal L.P."/>
            <person name="Rincon S."/>
            <person name="Echeverri A."/>
            <person name="Porras J."/>
            <person name="Rios R."/>
            <person name="Ordonez K."/>
            <person name="Seas C."/>
            <person name="Gomez-Villegas S."/>
            <person name="Diaz L."/>
            <person name="Arias C.A."/>
            <person name="Reyes J."/>
        </authorList>
    </citation>
    <scope>NUCLEOTIDE SEQUENCE [LARGE SCALE GENOMIC DNA]</scope>
    <source>
        <strain evidence="13 29">UP127</strain>
    </source>
</reference>
<dbReference type="EMBL" id="CP053070">
    <property type="protein sequence ID" value="QJR07416.1"/>
    <property type="molecule type" value="Genomic_DNA"/>
</dbReference>
<dbReference type="Proteomes" id="UP000052129">
    <property type="component" value="Unassembled WGS sequence"/>
</dbReference>
<evidence type="ECO:0000313" key="10">
    <source>
        <dbReference type="EMBL" id="MVK34665.1"/>
    </source>
</evidence>
<dbReference type="Proteomes" id="UP000433366">
    <property type="component" value="Unassembled WGS sequence"/>
</dbReference>
<reference evidence="18 31" key="14">
    <citation type="submission" date="2020-04" db="EMBL/GenBank/DDBJ databases">
        <authorList>
            <person name="Kim J.-M."/>
            <person name="Chung S.H."/>
            <person name="Kim I."/>
            <person name="Kim J.-S."/>
        </authorList>
    </citation>
    <scope>NUCLEOTIDE SEQUENCE [LARGE SCALE GENOMIC DNA]</scope>
    <source>
        <strain evidence="18">HL20709</strain>
    </source>
</reference>
<evidence type="ECO:0000256" key="1">
    <source>
        <dbReference type="SAM" id="Phobius"/>
    </source>
</evidence>
<reference evidence="16 21" key="5">
    <citation type="journal article" date="2017" name="BMC Genomics">
        <title>Prophages and adaptation of Staphylococcus aureus ST398 to the human clinic.</title>
        <authorList>
            <consortium name="Regional Infection Control Group of the Centre Region"/>
            <person name="Diene S.M."/>
            <person name="Corvaglia A.R."/>
            <person name="Francois P."/>
            <person name="van der Mee-Marquet N."/>
        </authorList>
    </citation>
    <scope>NUCLEOTIDE SEQUENCE [LARGE SCALE GENOMIC DNA]</scope>
    <source>
        <strain evidence="16 21">SA13-246</strain>
    </source>
</reference>
<evidence type="ECO:0000313" key="20">
    <source>
        <dbReference type="Proteomes" id="UP000032274"/>
    </source>
</evidence>
<dbReference type="RefSeq" id="WP_001788716.1">
    <property type="nucleotide sequence ID" value="NC_021670.1"/>
</dbReference>
<dbReference type="EMBL" id="WPXC01000013">
    <property type="protein sequence ID" value="MVM10580.1"/>
    <property type="molecule type" value="Genomic_DNA"/>
</dbReference>
<dbReference type="EMBL" id="LALQ01000062">
    <property type="protein sequence ID" value="KMR56149.1"/>
    <property type="molecule type" value="Genomic_DNA"/>
</dbReference>
<evidence type="ECO:0000313" key="17">
    <source>
        <dbReference type="EMBL" id="QCT57079.1"/>
    </source>
</evidence>
<protein>
    <submittedName>
        <fullName evidence="4">Uncharacterized protein</fullName>
    </submittedName>
</protein>
<accession>A0A2C9TLH0</accession>
<dbReference type="Proteomes" id="UP000032274">
    <property type="component" value="Unassembled WGS sequence"/>
</dbReference>
<reference evidence="7" key="15">
    <citation type="submission" date="2021-08" db="EMBL/GenBank/DDBJ databases">
        <title>Whole-genome sequencing of local methicillin-resistant S. aureus strain Lr2.</title>
        <authorList>
            <person name="Ali A."/>
            <person name="Ullah N."/>
        </authorList>
    </citation>
    <scope>NUCLEOTIDE SEQUENCE</scope>
    <source>
        <strain evidence="7">Lr2</strain>
    </source>
</reference>
<dbReference type="EMBL" id="WPVZ01000437">
    <property type="protein sequence ID" value="MVL45363.1"/>
    <property type="molecule type" value="Genomic_DNA"/>
</dbReference>
<evidence type="ECO:0000313" key="25">
    <source>
        <dbReference type="Proteomes" id="UP000451682"/>
    </source>
</evidence>
<evidence type="ECO:0000313" key="16">
    <source>
        <dbReference type="EMBL" id="OWT18445.1"/>
    </source>
</evidence>
<proteinExistence type="predicted"/>
<dbReference type="EMBL" id="WPTS01000025">
    <property type="protein sequence ID" value="MVK34665.1"/>
    <property type="molecule type" value="Genomic_DNA"/>
</dbReference>
<dbReference type="Proteomes" id="UP000502818">
    <property type="component" value="Chromosome"/>
</dbReference>
<name>A0A0D1JK72_STAAU</name>
<dbReference type="Proteomes" id="UP000309390">
    <property type="component" value="Unassembled WGS sequence"/>
</dbReference>
<evidence type="ECO:0000313" key="5">
    <source>
        <dbReference type="EMBL" id="KMR56149.1"/>
    </source>
</evidence>
<reference evidence="14 28" key="12">
    <citation type="submission" date="2020-02" db="EMBL/GenBank/DDBJ databases">
        <title>Detection of Heterogeneous Vancomycin Intermediate Resistance in Methicillin Resistant Staphylococcus aureus Isolates from Latin-America.</title>
        <authorList>
            <person name="Castro-Cardozo B."/>
            <person name="Berrio M."/>
            <person name="Vargas M.L."/>
            <person name="Carvajal L.P."/>
            <person name="Millan L.V."/>
            <person name="Rios R."/>
            <person name="Hernandez A."/>
            <person name="Rincon S.L."/>
            <person name="Cubides P."/>
            <person name="Forero E."/>
            <person name="Dinh A."/>
            <person name="Seas C."/>
            <person name="Munita J.M."/>
            <person name="Arias C.A."/>
            <person name="Reyes J."/>
            <person name="Diaz L."/>
        </authorList>
    </citation>
    <scope>NUCLEOTIDE SEQUENCE [LARGE SCALE GENOMIC DNA]</scope>
    <source>
        <strain evidence="14 28">UG255</strain>
    </source>
</reference>
<accession>A0A1E8WW70</accession>
<evidence type="ECO:0000313" key="12">
    <source>
        <dbReference type="EMBL" id="MVM10580.1"/>
    </source>
</evidence>
<evidence type="ECO:0000313" key="21">
    <source>
        <dbReference type="Proteomes" id="UP000197894"/>
    </source>
</evidence>
<evidence type="ECO:0000313" key="23">
    <source>
        <dbReference type="Proteomes" id="UP000433366"/>
    </source>
</evidence>
<evidence type="ECO:0000313" key="18">
    <source>
        <dbReference type="EMBL" id="QJR07416.1"/>
    </source>
</evidence>
<dbReference type="EMBL" id="WPRH01000644">
    <property type="protein sequence ID" value="MVI56637.1"/>
    <property type="molecule type" value="Genomic_DNA"/>
</dbReference>
<gene>
    <name evidence="6" type="ORF">ACR79_02905</name>
    <name evidence="16" type="ORF">AS572_00115</name>
    <name evidence="2" type="ORF">CNH36_06980</name>
    <name evidence="19" type="ORF">DQU50_02660</name>
    <name evidence="7" type="ORF">E1948_05860</name>
    <name evidence="17" type="ORF">E1948_06440</name>
    <name evidence="5" type="ORF">EP54_12540</name>
    <name evidence="4" type="ORF">EQ90_07680</name>
    <name evidence="13" type="ORF">G0Z31_04285</name>
    <name evidence="14" type="ORF">G6Y24_04045</name>
    <name evidence="8" type="ORF">GAY54_07465</name>
    <name evidence="9" type="ORF">GO793_12320</name>
    <name evidence="10" type="ORF">GO814_05885</name>
    <name evidence="11" type="ORF">GO941_07650</name>
    <name evidence="12" type="ORF">GO942_07725</name>
    <name evidence="15" type="ORF">GQX52_09495</name>
    <name evidence="18" type="ORF">HH313_001263</name>
    <name evidence="3" type="ORF">QU38_12920</name>
</gene>
<dbReference type="EMBL" id="LNJK01000001">
    <property type="protein sequence ID" value="OWT18445.1"/>
    <property type="molecule type" value="Genomic_DNA"/>
</dbReference>
<evidence type="ECO:0000313" key="6">
    <source>
        <dbReference type="EMBL" id="KSA80674.1"/>
    </source>
</evidence>
<dbReference type="EMBL" id="CP038850">
    <property type="protein sequence ID" value="QCT57079.1"/>
    <property type="molecule type" value="Genomic_DNA"/>
</dbReference>
<dbReference type="GeneID" id="66839505"/>
<reference evidence="3 20" key="2">
    <citation type="submission" date="2015-01" db="EMBL/GenBank/DDBJ databases">
        <title>Characterization of Swiss Staphylococcus aureus strains involved in food poisoning.</title>
        <authorList>
            <person name="Crovadore J."/>
            <person name="Chablais R."/>
            <person name="Tonacini J."/>
            <person name="Schnyder B."/>
            <person name="Lefort F."/>
        </authorList>
    </citation>
    <scope>NUCLEOTIDE SEQUENCE [LARGE SCALE GENOMIC DNA]</scope>
    <source>
        <strain evidence="3 20">SA-120</strain>
    </source>
</reference>
<evidence type="ECO:0000313" key="19">
    <source>
        <dbReference type="EMBL" id="TXL46739.1"/>
    </source>
</evidence>
<evidence type="ECO:0000313" key="14">
    <source>
        <dbReference type="EMBL" id="NGW66668.1"/>
    </source>
</evidence>
<evidence type="ECO:0000313" key="13">
    <source>
        <dbReference type="EMBL" id="NGK20736.1"/>
    </source>
</evidence>
<evidence type="ECO:0000313" key="8">
    <source>
        <dbReference type="EMBL" id="MUG52391.1"/>
    </source>
</evidence>
<dbReference type="EMBL" id="JAALTR010000122">
    <property type="protein sequence ID" value="NGW66668.1"/>
    <property type="molecule type" value="Genomic_DNA"/>
</dbReference>
<reference evidence="4" key="1">
    <citation type="journal article" date="2015" name="J. Infect. Dis.">
        <title>Parallel Epidemics of Community-Associated Methicillin-Resistant Staphylococcus aureus USA300 Infection in North and South America.</title>
        <authorList>
            <person name="Planet P.J."/>
            <person name="Diaz L."/>
            <person name="Kolokotronis S.O."/>
            <person name="Narechania A."/>
            <person name="Reyes J."/>
            <person name="Xing G."/>
            <person name="Rincon S."/>
            <person name="Smith H."/>
            <person name="Panesso D."/>
            <person name="Ryan C."/>
            <person name="Smith D.P."/>
            <person name="Guzman M."/>
            <person name="Zurita J."/>
            <person name="Sebra R."/>
            <person name="Deikus G."/>
            <person name="Nolan R.L."/>
            <person name="Tenover F.C."/>
            <person name="Weinstock G.M."/>
            <person name="Robinson D.A."/>
            <person name="Arias C.A."/>
        </authorList>
    </citation>
    <scope>NUCLEOTIDE SEQUENCE</scope>
    <source>
        <strain evidence="4">CA15</strain>
        <strain evidence="5">M121</strain>
    </source>
</reference>
<reference evidence="19 25" key="7">
    <citation type="submission" date="2018-06" db="EMBL/GenBank/DDBJ databases">
        <title>Whole genome sequencing to identify and define MRSA outbreaks.</title>
        <authorList>
            <person name="Sullivan M.J."/>
            <person name="Altman D.R."/>
            <person name="Chacko K."/>
            <person name="Ciferri B."/>
            <person name="Webster E."/>
            <person name="Deikus G."/>
            <person name="Lewis M."/>
            <person name="Khan Z."/>
            <person name="Beckford C."/>
            <person name="Rendo A."/>
            <person name="Samaroo F."/>
            <person name="Sebra R."/>
            <person name="Karam-Howlin R."/>
            <person name="Southwick K."/>
            <person name="Adams E."/>
            <person name="Ying L."/>
            <person name="Kornblum J."/>
            <person name="Factor S."/>
            <person name="Danesh Yazdi M."/>
            <person name="Dingle T."/>
            <person name="Hamula C."/>
            <person name="Bashir A."/>
            <person name="Schadt E."/>
            <person name="Kasarskis A."/>
            <person name="Patel G."/>
            <person name="Wallach F."/>
            <person name="Gibbs K."/>
            <person name="Van Bakel H."/>
        </authorList>
    </citation>
    <scope>NUCLEOTIDE SEQUENCE [LARGE SCALE GENOMIC DNA]</scope>
    <source>
        <strain evidence="19">Pt013</strain>
        <strain evidence="25">pt013</strain>
    </source>
</reference>
<keyword evidence="1" id="KW-0812">Transmembrane</keyword>
<reference evidence="8 26" key="8">
    <citation type="journal article" date="2019" name="Int. J. Infect. Dis.">
        <title>Characterization of a community-acquired methicillin-resistant sequence type 338 Staphylococcus aureus strain containing a staphylococcal cassette chromosome mec type VT.</title>
        <authorList>
            <person name="Chen Y."/>
            <person name="Hong J."/>
            <person name="Chen Y."/>
            <person name="Wang H."/>
            <person name="Yu Y."/>
            <person name="Qu T."/>
        </authorList>
    </citation>
    <scope>NUCLEOTIDE SEQUENCE [LARGE SCALE GENOMIC DNA]</scope>
    <source>
        <strain evidence="8 26">LJ05</strain>
    </source>
</reference>
<reference evidence="23 24" key="10">
    <citation type="submission" date="2019-11" db="EMBL/GenBank/DDBJ databases">
        <title>Implementation of targeted gown and glove precautions to prevent Staphylococcus aureus acquisition in community-based nursing homes.</title>
        <authorList>
            <person name="Stine O.C."/>
        </authorList>
    </citation>
    <scope>NUCLEOTIDE SEQUENCE [LARGE SCALE GENOMIC DNA]</scope>
    <source>
        <strain evidence="12 30">S_1081.LBCF.DN</strain>
        <strain evidence="11 24">S_2023.LVRQ.AN</strain>
        <strain evidence="10 27">S_2062.LAUP.DI</strain>
        <strain evidence="9 23">S_4031.LGMP.AI</strain>
    </source>
</reference>